<dbReference type="VEuPathDB" id="GiardiaDB:GLP15_360"/>
<evidence type="ECO:0000256" key="4">
    <source>
        <dbReference type="ARBA" id="ARBA00047761"/>
    </source>
</evidence>
<comment type="similarity">
    <text evidence="1">Belongs to the protein-tyrosine phosphatase family. Non-receptor class dual specificity subfamily.</text>
</comment>
<evidence type="ECO:0000259" key="7">
    <source>
        <dbReference type="PROSITE" id="PS50056"/>
    </source>
</evidence>
<dbReference type="InterPro" id="IPR016130">
    <property type="entry name" value="Tyr_Pase_AS"/>
</dbReference>
<evidence type="ECO:0000259" key="6">
    <source>
        <dbReference type="PROSITE" id="PS50054"/>
    </source>
</evidence>
<evidence type="ECO:0000256" key="3">
    <source>
        <dbReference type="ARBA" id="ARBA00022912"/>
    </source>
</evidence>
<gene>
    <name evidence="8" type="ORF">GLP15_360</name>
</gene>
<dbReference type="PROSITE" id="PS00383">
    <property type="entry name" value="TYR_PHOSPHATASE_1"/>
    <property type="match status" value="1"/>
</dbReference>
<organism evidence="8 9">
    <name type="scientific">Giardia intestinalis (strain P15)</name>
    <name type="common">Giardia lamblia</name>
    <dbReference type="NCBI Taxonomy" id="658858"/>
    <lineage>
        <taxon>Eukaryota</taxon>
        <taxon>Metamonada</taxon>
        <taxon>Diplomonadida</taxon>
        <taxon>Hexamitidae</taxon>
        <taxon>Giardiinae</taxon>
        <taxon>Giardia</taxon>
    </lineage>
</organism>
<dbReference type="InterPro" id="IPR000387">
    <property type="entry name" value="Tyr_Pase_dom"/>
</dbReference>
<keyword evidence="3" id="KW-0904">Protein phosphatase</keyword>
<dbReference type="GO" id="GO:0005829">
    <property type="term" value="C:cytosol"/>
    <property type="evidence" value="ECO:0007669"/>
    <property type="project" value="TreeGrafter"/>
</dbReference>
<dbReference type="STRING" id="658858.E1F541"/>
<dbReference type="GO" id="GO:0004722">
    <property type="term" value="F:protein serine/threonine phosphatase activity"/>
    <property type="evidence" value="ECO:0007669"/>
    <property type="project" value="UniProtKB-EC"/>
</dbReference>
<comment type="catalytic activity">
    <reaction evidence="5">
        <text>O-phospho-L-threonyl-[protein] + H2O = L-threonyl-[protein] + phosphate</text>
        <dbReference type="Rhea" id="RHEA:47004"/>
        <dbReference type="Rhea" id="RHEA-COMP:11060"/>
        <dbReference type="Rhea" id="RHEA-COMP:11605"/>
        <dbReference type="ChEBI" id="CHEBI:15377"/>
        <dbReference type="ChEBI" id="CHEBI:30013"/>
        <dbReference type="ChEBI" id="CHEBI:43474"/>
        <dbReference type="ChEBI" id="CHEBI:61977"/>
        <dbReference type="EC" id="3.1.3.16"/>
    </reaction>
</comment>
<comment type="caution">
    <text evidence="8">The sequence shown here is derived from an EMBL/GenBank/DDBJ whole genome shotgun (WGS) entry which is preliminary data.</text>
</comment>
<name>E1F541_GIAIA</name>
<comment type="catalytic activity">
    <reaction evidence="4">
        <text>O-phospho-L-seryl-[protein] + H2O = L-seryl-[protein] + phosphate</text>
        <dbReference type="Rhea" id="RHEA:20629"/>
        <dbReference type="Rhea" id="RHEA-COMP:9863"/>
        <dbReference type="Rhea" id="RHEA-COMP:11604"/>
        <dbReference type="ChEBI" id="CHEBI:15377"/>
        <dbReference type="ChEBI" id="CHEBI:29999"/>
        <dbReference type="ChEBI" id="CHEBI:43474"/>
        <dbReference type="ChEBI" id="CHEBI:83421"/>
        <dbReference type="EC" id="3.1.3.16"/>
    </reaction>
</comment>
<dbReference type="Pfam" id="PF00782">
    <property type="entry name" value="DSPc"/>
    <property type="match status" value="1"/>
</dbReference>
<reference evidence="8 9" key="1">
    <citation type="journal article" date="2010" name="BMC Genomics">
        <title>Genome analysis and comparative genomics of a Giardia intestinalis assemblage E isolate.</title>
        <authorList>
            <person name="Jerlstrom-Hultqvist J."/>
            <person name="Franzen O."/>
            <person name="Ankarklev J."/>
            <person name="Xu F."/>
            <person name="Nohynkova E."/>
            <person name="Andersson J.O."/>
            <person name="Svard S.G."/>
            <person name="Andersson B."/>
        </authorList>
    </citation>
    <scope>NUCLEOTIDE SEQUENCE [LARGE SCALE GENOMIC DNA]</scope>
    <source>
        <strain evidence="8 9">P15</strain>
    </source>
</reference>
<dbReference type="AlphaFoldDB" id="E1F541"/>
<dbReference type="PANTHER" id="PTHR45948:SF2">
    <property type="entry name" value="DUAL SPECIFICITY PROTEIN PHOSPHATASE"/>
    <property type="match status" value="1"/>
</dbReference>
<sequence>MGVNFNEVLPGLYIGNVRSRNYDSSPEKCKTCISVGVYDMGKPGWASNYYFYKLLDRRDVPYEVMHTIVFSAAEVINKCISRGVLVHCGVGVSRSALVVIGYLMINKNMSFSDAYALLRSKRPCVNPNDGFVEFLKILDSQLTNERQTFLASQLAKADVNYEDLDTRTSIDAV</sequence>
<dbReference type="PROSITE" id="PS50054">
    <property type="entry name" value="TYR_PHOSPHATASE_DUAL"/>
    <property type="match status" value="1"/>
</dbReference>
<feature type="domain" description="Tyrosine specific protein phosphatases" evidence="7">
    <location>
        <begin position="84"/>
        <end position="123"/>
    </location>
</feature>
<dbReference type="InterPro" id="IPR029021">
    <property type="entry name" value="Prot-tyrosine_phosphatase-like"/>
</dbReference>
<dbReference type="OrthoDB" id="10252009at2759"/>
<dbReference type="InterPro" id="IPR000340">
    <property type="entry name" value="Dual-sp_phosphatase_cat-dom"/>
</dbReference>
<protein>
    <submittedName>
        <fullName evidence="8">Dual-specificity protein phosphatase</fullName>
    </submittedName>
</protein>
<dbReference type="OMA" id="PAMSNND"/>
<evidence type="ECO:0000256" key="1">
    <source>
        <dbReference type="ARBA" id="ARBA00008601"/>
    </source>
</evidence>
<dbReference type="PANTHER" id="PTHR45948">
    <property type="entry name" value="DUAL SPECIFICITY PROTEIN PHOSPHATASE DDB_G0269404-RELATED"/>
    <property type="match status" value="1"/>
</dbReference>
<proteinExistence type="inferred from homology"/>
<evidence type="ECO:0000256" key="2">
    <source>
        <dbReference type="ARBA" id="ARBA00022801"/>
    </source>
</evidence>
<dbReference type="SUPFAM" id="SSF52799">
    <property type="entry name" value="(Phosphotyrosine protein) phosphatases II"/>
    <property type="match status" value="1"/>
</dbReference>
<dbReference type="InterPro" id="IPR020422">
    <property type="entry name" value="TYR_PHOSPHATASE_DUAL_dom"/>
</dbReference>
<dbReference type="GO" id="GO:0004725">
    <property type="term" value="F:protein tyrosine phosphatase activity"/>
    <property type="evidence" value="ECO:0007669"/>
    <property type="project" value="TreeGrafter"/>
</dbReference>
<keyword evidence="2" id="KW-0378">Hydrolase</keyword>
<dbReference type="SMART" id="SM00195">
    <property type="entry name" value="DSPc"/>
    <property type="match status" value="1"/>
</dbReference>
<evidence type="ECO:0000256" key="5">
    <source>
        <dbReference type="ARBA" id="ARBA00048336"/>
    </source>
</evidence>
<dbReference type="GO" id="GO:0007165">
    <property type="term" value="P:signal transduction"/>
    <property type="evidence" value="ECO:0007669"/>
    <property type="project" value="TreeGrafter"/>
</dbReference>
<evidence type="ECO:0000313" key="9">
    <source>
        <dbReference type="Proteomes" id="UP000008974"/>
    </source>
</evidence>
<accession>E1F541</accession>
<dbReference type="Proteomes" id="UP000008974">
    <property type="component" value="Unassembled WGS sequence"/>
</dbReference>
<dbReference type="EMBL" id="ACVC01000183">
    <property type="protein sequence ID" value="EFO62427.1"/>
    <property type="molecule type" value="Genomic_DNA"/>
</dbReference>
<dbReference type="CDD" id="cd14498">
    <property type="entry name" value="DSP"/>
    <property type="match status" value="1"/>
</dbReference>
<dbReference type="PROSITE" id="PS50056">
    <property type="entry name" value="TYR_PHOSPHATASE_2"/>
    <property type="match status" value="1"/>
</dbReference>
<dbReference type="Gene3D" id="3.90.190.10">
    <property type="entry name" value="Protein tyrosine phosphatase superfamily"/>
    <property type="match status" value="1"/>
</dbReference>
<evidence type="ECO:0000313" key="8">
    <source>
        <dbReference type="EMBL" id="EFO62427.1"/>
    </source>
</evidence>
<feature type="domain" description="Tyrosine-protein phosphatase" evidence="6">
    <location>
        <begin position="4"/>
        <end position="144"/>
    </location>
</feature>